<dbReference type="SUPFAM" id="SSF53098">
    <property type="entry name" value="Ribonuclease H-like"/>
    <property type="match status" value="1"/>
</dbReference>
<keyword evidence="1" id="KW-0862">Zinc</keyword>
<dbReference type="SUPFAM" id="SSF57756">
    <property type="entry name" value="Retrovirus zinc finger-like domains"/>
    <property type="match status" value="1"/>
</dbReference>
<dbReference type="GO" id="GO:0003676">
    <property type="term" value="F:nucleic acid binding"/>
    <property type="evidence" value="ECO:0007669"/>
    <property type="project" value="InterPro"/>
</dbReference>
<dbReference type="InterPro" id="IPR036397">
    <property type="entry name" value="RNaseH_sf"/>
</dbReference>
<dbReference type="Pfam" id="PF00098">
    <property type="entry name" value="zf-CCHC"/>
    <property type="match status" value="1"/>
</dbReference>
<dbReference type="AlphaFoldDB" id="A0A6V7QXA8"/>
<feature type="region of interest" description="Disordered" evidence="2">
    <location>
        <begin position="487"/>
        <end position="596"/>
    </location>
</feature>
<dbReference type="EMBL" id="CAJEUB010000060">
    <property type="protein sequence ID" value="CAD1847769.1"/>
    <property type="molecule type" value="Genomic_DNA"/>
</dbReference>
<evidence type="ECO:0000256" key="1">
    <source>
        <dbReference type="PROSITE-ProRule" id="PRU00047"/>
    </source>
</evidence>
<feature type="compositionally biased region" description="Low complexity" evidence="2">
    <location>
        <begin position="502"/>
        <end position="514"/>
    </location>
</feature>
<dbReference type="InterPro" id="IPR039537">
    <property type="entry name" value="Retrotran_Ty1/copia-like"/>
</dbReference>
<dbReference type="Pfam" id="PF00665">
    <property type="entry name" value="rve"/>
    <property type="match status" value="1"/>
</dbReference>
<gene>
    <name evidence="5" type="ORF">CB5_LOCUS30980</name>
</gene>
<dbReference type="PROSITE" id="PS50994">
    <property type="entry name" value="INTEGRASE"/>
    <property type="match status" value="1"/>
</dbReference>
<organism evidence="5">
    <name type="scientific">Ananas comosus var. bracteatus</name>
    <name type="common">red pineapple</name>
    <dbReference type="NCBI Taxonomy" id="296719"/>
    <lineage>
        <taxon>Eukaryota</taxon>
        <taxon>Viridiplantae</taxon>
        <taxon>Streptophyta</taxon>
        <taxon>Embryophyta</taxon>
        <taxon>Tracheophyta</taxon>
        <taxon>Spermatophyta</taxon>
        <taxon>Magnoliopsida</taxon>
        <taxon>Liliopsida</taxon>
        <taxon>Poales</taxon>
        <taxon>Bromeliaceae</taxon>
        <taxon>Bromelioideae</taxon>
        <taxon>Ananas</taxon>
    </lineage>
</organism>
<dbReference type="GO" id="GO:0015074">
    <property type="term" value="P:DNA integration"/>
    <property type="evidence" value="ECO:0007669"/>
    <property type="project" value="InterPro"/>
</dbReference>
<protein>
    <recommendedName>
        <fullName evidence="6">Retrovirus-related Pol polyprotein from transposon TNT 1-94</fullName>
    </recommendedName>
</protein>
<feature type="region of interest" description="Disordered" evidence="2">
    <location>
        <begin position="95"/>
        <end position="123"/>
    </location>
</feature>
<dbReference type="InterPro" id="IPR012337">
    <property type="entry name" value="RNaseH-like_sf"/>
</dbReference>
<reference evidence="5" key="1">
    <citation type="submission" date="2020-07" db="EMBL/GenBank/DDBJ databases">
        <authorList>
            <person name="Lin J."/>
        </authorList>
    </citation>
    <scope>NUCLEOTIDE SEQUENCE</scope>
</reference>
<feature type="compositionally biased region" description="Basic and acidic residues" evidence="2">
    <location>
        <begin position="487"/>
        <end position="497"/>
    </location>
</feature>
<sequence length="596" mass="68717">MAGVSLKTEEEALFSSRRKGRATGGPRNVKPLKEFSGSKQRLGESHLTGGVHNQKEQNTWQFKGDKWRSGECYNCGKKGHFARDCWHKKKQVKGNMATSESKEDCHSNKEEALEEQRSEDTAAEEMTPVFGPQDVKVFRSPKISGIQIMEGKKVESIYVMSAESAYVEKTRKSETADLWYARLGHVGYHKLKIMMERGMLKGLPQLEVLGDTICAGCQFGKTHQLSYTESKYRAKVPLELVHSDVFGPVKQTSISGMRYMVTFIDDYSRYVWVYFIKEKSEVLQKFKEFKEKVEGQTVHNIRCLRTDNRGEYTSSKFSAYLRECKIRRQLTCPRTPQQNGIAERKNRNLAETCRSMLHAKTVPGRFWAECMRTAAHVINPKLGFISPYQVLWKIKPIVSHFRVFGCVCYVFVPNHLRSKFDKKAILCIFVGYDSERKGWRCCDPTTGRCYKSRNVVFDEASSWWSPQEAILPDSEEIEIKLQEKLGEQVQEEEKTMSEQEESSQPSTESTSDEQQLQKSPEPWRTGVHYQTPEEDRPSQLEDTGTQLRRSSRQRKPNPKYANAALAEEEETPKEPASYEEAVTRSGRTRWTKKFRR</sequence>
<dbReference type="PROSITE" id="PS50158">
    <property type="entry name" value="ZF_CCHC"/>
    <property type="match status" value="1"/>
</dbReference>
<feature type="region of interest" description="Disordered" evidence="2">
    <location>
        <begin position="1"/>
        <end position="58"/>
    </location>
</feature>
<dbReference type="GO" id="GO:0008270">
    <property type="term" value="F:zinc ion binding"/>
    <property type="evidence" value="ECO:0007669"/>
    <property type="project" value="UniProtKB-KW"/>
</dbReference>
<feature type="domain" description="Integrase catalytic" evidence="4">
    <location>
        <begin position="233"/>
        <end position="395"/>
    </location>
</feature>
<feature type="compositionally biased region" description="Basic and acidic residues" evidence="2">
    <location>
        <begin position="100"/>
        <end position="120"/>
    </location>
</feature>
<accession>A0A6V7QXA8</accession>
<dbReference type="Pfam" id="PF25597">
    <property type="entry name" value="SH3_retrovirus"/>
    <property type="match status" value="1"/>
</dbReference>
<dbReference type="PANTHER" id="PTHR42648:SF18">
    <property type="entry name" value="RETROTRANSPOSON, UNCLASSIFIED-LIKE PROTEIN"/>
    <property type="match status" value="1"/>
</dbReference>
<evidence type="ECO:0000256" key="2">
    <source>
        <dbReference type="SAM" id="MobiDB-lite"/>
    </source>
</evidence>
<dbReference type="InterPro" id="IPR036875">
    <property type="entry name" value="Znf_CCHC_sf"/>
</dbReference>
<evidence type="ECO:0000259" key="4">
    <source>
        <dbReference type="PROSITE" id="PS50994"/>
    </source>
</evidence>
<name>A0A6V7QXA8_ANACO</name>
<dbReference type="Pfam" id="PF13976">
    <property type="entry name" value="gag_pre-integrs"/>
    <property type="match status" value="1"/>
</dbReference>
<feature type="compositionally biased region" description="Basic residues" evidence="2">
    <location>
        <begin position="586"/>
        <end position="596"/>
    </location>
</feature>
<dbReference type="InterPro" id="IPR057670">
    <property type="entry name" value="SH3_retrovirus"/>
</dbReference>
<feature type="domain" description="CCHC-type" evidence="3">
    <location>
        <begin position="72"/>
        <end position="85"/>
    </location>
</feature>
<dbReference type="InterPro" id="IPR001584">
    <property type="entry name" value="Integrase_cat-core"/>
</dbReference>
<dbReference type="InterPro" id="IPR001878">
    <property type="entry name" value="Znf_CCHC"/>
</dbReference>
<evidence type="ECO:0000313" key="5">
    <source>
        <dbReference type="EMBL" id="CAD1847769.1"/>
    </source>
</evidence>
<keyword evidence="1" id="KW-0863">Zinc-finger</keyword>
<keyword evidence="1" id="KW-0479">Metal-binding</keyword>
<evidence type="ECO:0000259" key="3">
    <source>
        <dbReference type="PROSITE" id="PS50158"/>
    </source>
</evidence>
<dbReference type="InterPro" id="IPR025724">
    <property type="entry name" value="GAG-pre-integrase_dom"/>
</dbReference>
<dbReference type="PANTHER" id="PTHR42648">
    <property type="entry name" value="TRANSPOSASE, PUTATIVE-RELATED"/>
    <property type="match status" value="1"/>
</dbReference>
<dbReference type="Gene3D" id="4.10.60.10">
    <property type="entry name" value="Zinc finger, CCHC-type"/>
    <property type="match status" value="1"/>
</dbReference>
<proteinExistence type="predicted"/>
<dbReference type="SMART" id="SM00343">
    <property type="entry name" value="ZnF_C2HC"/>
    <property type="match status" value="1"/>
</dbReference>
<dbReference type="Gene3D" id="3.30.420.10">
    <property type="entry name" value="Ribonuclease H-like superfamily/Ribonuclease H"/>
    <property type="match status" value="1"/>
</dbReference>
<evidence type="ECO:0008006" key="6">
    <source>
        <dbReference type="Google" id="ProtNLM"/>
    </source>
</evidence>